<evidence type="ECO:0000313" key="3">
    <source>
        <dbReference type="Proteomes" id="UP001600943"/>
    </source>
</evidence>
<feature type="transmembrane region" description="Helical" evidence="1">
    <location>
        <begin position="12"/>
        <end position="36"/>
    </location>
</feature>
<keyword evidence="1" id="KW-0472">Membrane</keyword>
<feature type="transmembrane region" description="Helical" evidence="1">
    <location>
        <begin position="48"/>
        <end position="71"/>
    </location>
</feature>
<reference evidence="2 3" key="1">
    <citation type="submission" date="2024-04" db="EMBL/GenBank/DDBJ databases">
        <title>Defined microbial consortia suppress multidrug-resistant proinflammatory Enterobacteriaceae via ecological control.</title>
        <authorList>
            <person name="Furuichi M."/>
            <person name="Kawaguchi T."/>
            <person name="Pust M."/>
            <person name="Yasuma K."/>
            <person name="Plichta D."/>
            <person name="Hasegawa N."/>
            <person name="Ohya T."/>
            <person name="Bhattarai S."/>
            <person name="Sasajima S."/>
            <person name="Aoto Y."/>
            <person name="Tuganbaev T."/>
            <person name="Yaginuma M."/>
            <person name="Ueda M."/>
            <person name="Okahashi N."/>
            <person name="Amafuji K."/>
            <person name="Kiridooshi Y."/>
            <person name="Sugita K."/>
            <person name="Strazar M."/>
            <person name="Skelly A."/>
            <person name="Suda W."/>
            <person name="Hattori M."/>
            <person name="Nakamoto N."/>
            <person name="Caballero S."/>
            <person name="Norman J."/>
            <person name="Olle B."/>
            <person name="Tanoue T."/>
            <person name="Arita M."/>
            <person name="Bucci V."/>
            <person name="Atarashi K."/>
            <person name="Xavier R."/>
            <person name="Honda K."/>
        </authorList>
    </citation>
    <scope>NUCLEOTIDE SEQUENCE [LARGE SCALE GENOMIC DNA]</scope>
    <source>
        <strain evidence="3">k04-0078-D8-1</strain>
    </source>
</reference>
<sequence>MDLGKKSFIKKVINILLSVVFVLFIGGNMFYCFIAGAPNDRGTLIKYVFNAAMFSLLLPSIICGCLFYIHYLHGLIDDMNKI</sequence>
<keyword evidence="1" id="KW-1133">Transmembrane helix</keyword>
<keyword evidence="3" id="KW-1185">Reference proteome</keyword>
<gene>
    <name evidence="2" type="ORF">K040078D81_55370</name>
</gene>
<dbReference type="EMBL" id="BAABYW010000002">
    <property type="protein sequence ID" value="GAA6411420.1"/>
    <property type="molecule type" value="Genomic_DNA"/>
</dbReference>
<protein>
    <submittedName>
        <fullName evidence="2">Uncharacterized protein</fullName>
    </submittedName>
</protein>
<organism evidence="2 3">
    <name type="scientific">Blautia hominis</name>
    <dbReference type="NCBI Taxonomy" id="2025493"/>
    <lineage>
        <taxon>Bacteria</taxon>
        <taxon>Bacillati</taxon>
        <taxon>Bacillota</taxon>
        <taxon>Clostridia</taxon>
        <taxon>Lachnospirales</taxon>
        <taxon>Lachnospiraceae</taxon>
        <taxon>Blautia</taxon>
    </lineage>
</organism>
<evidence type="ECO:0000256" key="1">
    <source>
        <dbReference type="SAM" id="Phobius"/>
    </source>
</evidence>
<name>A0ABQ0BIX8_9FIRM</name>
<dbReference type="Proteomes" id="UP001600943">
    <property type="component" value="Unassembled WGS sequence"/>
</dbReference>
<evidence type="ECO:0000313" key="2">
    <source>
        <dbReference type="EMBL" id="GAA6411420.1"/>
    </source>
</evidence>
<comment type="caution">
    <text evidence="2">The sequence shown here is derived from an EMBL/GenBank/DDBJ whole genome shotgun (WGS) entry which is preliminary data.</text>
</comment>
<proteinExistence type="predicted"/>
<accession>A0ABQ0BIX8</accession>
<keyword evidence="1" id="KW-0812">Transmembrane</keyword>